<dbReference type="InterPro" id="IPR018976">
    <property type="entry name" value="Imelysin-like"/>
</dbReference>
<comment type="subcellular location">
    <subcellularLocation>
        <location evidence="1">Cell envelope</location>
    </subcellularLocation>
</comment>
<accession>A0A316FZE6</accession>
<sequence length="422" mass="46027">MNTSKFLQSITVAVSSALILSACSDSVQSTAGEDFNSGGGNNGGTTTFNETALLSNLTNNVITPAYLNFETLANQLHLAVDQYCSVETSFNNGSATAAERDNELAAAQQSWHNSMEQWQKIEVMQLGPLIENQSLLRNQIYSWPVTSTCAVDQDVVYFNQGSINGEPYNIANRVATRRGLDALEYLLFNENLEHSCSSTTAPDGWDNLTSAERRQQRCEFATEVASDIGQSSQILLNAWDGANGYAASLLNAANEPGSDFANAHEAVNRVSDAMFYIDSVTKDGKLGVPLGLFENDCQQSLCPQDLESQFAYQSLEHIRNNLISLKSLFTGEVNNSEDTTGFDDYLIEEGATMTANNMRTAIDAAIADVEAYQQNLSLTLQNNDAQVRETHRKVKAITDQLKTDFINQLALELPATSAGDND</sequence>
<gene>
    <name evidence="4" type="ORF">C8D97_102151</name>
</gene>
<keyword evidence="2" id="KW-0732">Signal</keyword>
<comment type="caution">
    <text evidence="4">The sequence shown here is derived from an EMBL/GenBank/DDBJ whole genome shotgun (WGS) entry which is preliminary data.</text>
</comment>
<dbReference type="RefSeq" id="WP_170115113.1">
    <property type="nucleotide sequence ID" value="NZ_QGGU01000002.1"/>
</dbReference>
<dbReference type="GO" id="GO:0030313">
    <property type="term" value="C:cell envelope"/>
    <property type="evidence" value="ECO:0007669"/>
    <property type="project" value="UniProtKB-SubCell"/>
</dbReference>
<dbReference type="EMBL" id="QGGU01000002">
    <property type="protein sequence ID" value="PWK53762.1"/>
    <property type="molecule type" value="Genomic_DNA"/>
</dbReference>
<evidence type="ECO:0000313" key="4">
    <source>
        <dbReference type="EMBL" id="PWK53762.1"/>
    </source>
</evidence>
<proteinExistence type="predicted"/>
<evidence type="ECO:0000256" key="2">
    <source>
        <dbReference type="ARBA" id="ARBA00022729"/>
    </source>
</evidence>
<dbReference type="AlphaFoldDB" id="A0A316FZE6"/>
<dbReference type="InterPro" id="IPR034984">
    <property type="entry name" value="Imelysin-like_IPPA"/>
</dbReference>
<evidence type="ECO:0000256" key="1">
    <source>
        <dbReference type="ARBA" id="ARBA00004196"/>
    </source>
</evidence>
<name>A0A316FZE6_9GAMM</name>
<dbReference type="Gene3D" id="1.20.1420.20">
    <property type="entry name" value="M75 peptidase, HXXE motif"/>
    <property type="match status" value="1"/>
</dbReference>
<dbReference type="Proteomes" id="UP000245790">
    <property type="component" value="Unassembled WGS sequence"/>
</dbReference>
<dbReference type="Pfam" id="PF09375">
    <property type="entry name" value="Peptidase_M75"/>
    <property type="match status" value="1"/>
</dbReference>
<organism evidence="4 5">
    <name type="scientific">Pleionea mediterranea</name>
    <dbReference type="NCBI Taxonomy" id="523701"/>
    <lineage>
        <taxon>Bacteria</taxon>
        <taxon>Pseudomonadati</taxon>
        <taxon>Pseudomonadota</taxon>
        <taxon>Gammaproteobacteria</taxon>
        <taxon>Oceanospirillales</taxon>
        <taxon>Pleioneaceae</taxon>
        <taxon>Pleionea</taxon>
    </lineage>
</organism>
<evidence type="ECO:0000313" key="5">
    <source>
        <dbReference type="Proteomes" id="UP000245790"/>
    </source>
</evidence>
<keyword evidence="4" id="KW-0449">Lipoprotein</keyword>
<dbReference type="PROSITE" id="PS51257">
    <property type="entry name" value="PROKAR_LIPOPROTEIN"/>
    <property type="match status" value="1"/>
</dbReference>
<evidence type="ECO:0000259" key="3">
    <source>
        <dbReference type="Pfam" id="PF09375"/>
    </source>
</evidence>
<feature type="domain" description="Imelysin-like" evidence="3">
    <location>
        <begin position="62"/>
        <end position="401"/>
    </location>
</feature>
<dbReference type="InterPro" id="IPR038352">
    <property type="entry name" value="Imelysin_sf"/>
</dbReference>
<protein>
    <submittedName>
        <fullName evidence="4">Putative lipoprotein</fullName>
    </submittedName>
</protein>
<keyword evidence="5" id="KW-1185">Reference proteome</keyword>
<dbReference type="CDD" id="cd14659">
    <property type="entry name" value="Imelysin-like_IPPA"/>
    <property type="match status" value="1"/>
</dbReference>
<reference evidence="4 5" key="1">
    <citation type="submission" date="2018-05" db="EMBL/GenBank/DDBJ databases">
        <title>Genomic Encyclopedia of Type Strains, Phase IV (KMG-IV): sequencing the most valuable type-strain genomes for metagenomic binning, comparative biology and taxonomic classification.</title>
        <authorList>
            <person name="Goeker M."/>
        </authorList>
    </citation>
    <scope>NUCLEOTIDE SEQUENCE [LARGE SCALE GENOMIC DNA]</scope>
    <source>
        <strain evidence="4 5">DSM 25350</strain>
    </source>
</reference>